<evidence type="ECO:0000313" key="2">
    <source>
        <dbReference type="Proteomes" id="UP000236732"/>
    </source>
</evidence>
<dbReference type="Proteomes" id="UP000236732">
    <property type="component" value="Unassembled WGS sequence"/>
</dbReference>
<sequence>MPRLKRLTIEEARTLTRAELLPRIEEEQRYWYQRIHRCMMQPGDEQDFKTFNDILHITTAPYRSDVLQGDYWAKPLGELGEL</sequence>
<evidence type="ECO:0000313" key="1">
    <source>
        <dbReference type="EMBL" id="SEH00336.1"/>
    </source>
</evidence>
<dbReference type="RefSeq" id="WP_103961500.1">
    <property type="nucleotide sequence ID" value="NZ_FNVT01000016.1"/>
</dbReference>
<accession>A0A1H6ETI4</accession>
<keyword evidence="2" id="KW-1185">Reference proteome</keyword>
<dbReference type="AlphaFoldDB" id="A0A1H6ETI4"/>
<dbReference type="OrthoDB" id="3540006at2"/>
<protein>
    <submittedName>
        <fullName evidence="1">Uncharacterized protein</fullName>
    </submittedName>
</protein>
<gene>
    <name evidence="1" type="ORF">SAMN05444920_11670</name>
</gene>
<reference evidence="1 2" key="1">
    <citation type="submission" date="2016-10" db="EMBL/GenBank/DDBJ databases">
        <authorList>
            <person name="de Groot N.N."/>
        </authorList>
    </citation>
    <scope>NUCLEOTIDE SEQUENCE [LARGE SCALE GENOMIC DNA]</scope>
    <source>
        <strain evidence="1 2">CGMCC 4.7037</strain>
    </source>
</reference>
<organism evidence="1 2">
    <name type="scientific">Nonomuraea solani</name>
    <dbReference type="NCBI Taxonomy" id="1144553"/>
    <lineage>
        <taxon>Bacteria</taxon>
        <taxon>Bacillati</taxon>
        <taxon>Actinomycetota</taxon>
        <taxon>Actinomycetes</taxon>
        <taxon>Streptosporangiales</taxon>
        <taxon>Streptosporangiaceae</taxon>
        <taxon>Nonomuraea</taxon>
    </lineage>
</organism>
<name>A0A1H6ETI4_9ACTN</name>
<dbReference type="EMBL" id="FNVT01000016">
    <property type="protein sequence ID" value="SEH00336.1"/>
    <property type="molecule type" value="Genomic_DNA"/>
</dbReference>
<proteinExistence type="predicted"/>